<dbReference type="EC" id="3.5.1.98" evidence="3"/>
<evidence type="ECO:0000259" key="12">
    <source>
        <dbReference type="Pfam" id="PF12203"/>
    </source>
</evidence>
<dbReference type="Pfam" id="PF12203">
    <property type="entry name" value="HDAC4_Gln"/>
    <property type="match status" value="1"/>
</dbReference>
<reference evidence="14" key="1">
    <citation type="submission" date="2025-08" db="UniProtKB">
        <authorList>
            <consortium name="RefSeq"/>
        </authorList>
    </citation>
    <scope>IDENTIFICATION</scope>
    <source>
        <tissue evidence="14">Kidney</tissue>
    </source>
</reference>
<gene>
    <name evidence="14" type="primary">Hdac9</name>
</gene>
<evidence type="ECO:0000256" key="4">
    <source>
        <dbReference type="ARBA" id="ARBA00022491"/>
    </source>
</evidence>
<dbReference type="PANTHER" id="PTHR45364:SF11">
    <property type="entry name" value="HISTONE DEACETYLASE 9"/>
    <property type="match status" value="1"/>
</dbReference>
<evidence type="ECO:0000313" key="14">
    <source>
        <dbReference type="RefSeq" id="XP_012879496.1"/>
    </source>
</evidence>
<dbReference type="GO" id="GO:0141221">
    <property type="term" value="F:histone deacetylase activity, hydrolytic mechanism"/>
    <property type="evidence" value="ECO:0007669"/>
    <property type="project" value="UniProtKB-EC"/>
</dbReference>
<dbReference type="GeneID" id="105991399"/>
<dbReference type="AlphaFoldDB" id="A0A1S3FSF8"/>
<keyword evidence="9" id="KW-0539">Nucleus</keyword>
<comment type="catalytic activity">
    <reaction evidence="10">
        <text>N(6)-acetyl-L-lysyl-[histone] + H2O = L-lysyl-[histone] + acetate</text>
        <dbReference type="Rhea" id="RHEA:58196"/>
        <dbReference type="Rhea" id="RHEA-COMP:9845"/>
        <dbReference type="Rhea" id="RHEA-COMP:11338"/>
        <dbReference type="ChEBI" id="CHEBI:15377"/>
        <dbReference type="ChEBI" id="CHEBI:29969"/>
        <dbReference type="ChEBI" id="CHEBI:30089"/>
        <dbReference type="ChEBI" id="CHEBI:61930"/>
        <dbReference type="EC" id="3.5.1.98"/>
    </reaction>
</comment>
<sequence>MHSRTDGVAAREQLLAQQRMHSRISSVDVKSEVPVGLEPISPLDLRTDLRMMMPVVDPVVREKQLQQELLLIQQQQQIQKQLLIAEFQKQHENLTRQHQAQLQEHIKELLAIKQQQELLEKEQKLEQQRQEQEVERHRREQQLPPLRGKDRGRERAVASTEVKQKLQEFLLSKSATKDTPTNGKNHSVSRHPKLWYTAAHHTSLDQSSPPLSGTSPSYKYTLPGAQDAKDDFPLRKTESSVSSSSPGSGPSSPNNGPTGNVTENETSVLPPTPHAEQLVSQQRILIHEDSMNLLSLYTSPSLPNITLGLPAVPSPLSASNSLKEKQKCETQTLRQGVPLPGQYGGSIPASSSHAHVALEGKPNSSHQALLQHLLLKEQMRQQKLLVTGGVPLHPQSPLATKERISPGIRGSHKLPRHRPLNRTQSAPLPQSTLAQLVIQQQHQQFLEKQKQYQQQIHMNKLLSKSIEQLKQPGSHLEEAEEELQVDQAMQEDRAPSSDTSTKSDSSTCVDDTLGQVGAVKVKEEPVDSDEDTQIQEMESGEQAAFMQQVIGKDLAPGFVIKVII</sequence>
<evidence type="ECO:0000256" key="5">
    <source>
        <dbReference type="ARBA" id="ARBA00022801"/>
    </source>
</evidence>
<accession>A0A1S3FSF8</accession>
<evidence type="ECO:0000256" key="10">
    <source>
        <dbReference type="ARBA" id="ARBA00048287"/>
    </source>
</evidence>
<name>A0A1S3FSF8_DIPOR</name>
<evidence type="ECO:0000256" key="9">
    <source>
        <dbReference type="ARBA" id="ARBA00023242"/>
    </source>
</evidence>
<proteinExistence type="inferred from homology"/>
<comment type="similarity">
    <text evidence="2">Belongs to the histone deacetylase family. HD type 2 subfamily.</text>
</comment>
<dbReference type="Proteomes" id="UP000081671">
    <property type="component" value="Unplaced"/>
</dbReference>
<evidence type="ECO:0000256" key="7">
    <source>
        <dbReference type="ARBA" id="ARBA00023015"/>
    </source>
</evidence>
<dbReference type="CTD" id="9734"/>
<organism evidence="13 14">
    <name type="scientific">Dipodomys ordii</name>
    <name type="common">Ord's kangaroo rat</name>
    <dbReference type="NCBI Taxonomy" id="10020"/>
    <lineage>
        <taxon>Eukaryota</taxon>
        <taxon>Metazoa</taxon>
        <taxon>Chordata</taxon>
        <taxon>Craniata</taxon>
        <taxon>Vertebrata</taxon>
        <taxon>Euteleostomi</taxon>
        <taxon>Mammalia</taxon>
        <taxon>Eutheria</taxon>
        <taxon>Euarchontoglires</taxon>
        <taxon>Glires</taxon>
        <taxon>Rodentia</taxon>
        <taxon>Castorimorpha</taxon>
        <taxon>Heteromyidae</taxon>
        <taxon>Dipodomyinae</taxon>
        <taxon>Dipodomys</taxon>
    </lineage>
</organism>
<evidence type="ECO:0000256" key="8">
    <source>
        <dbReference type="ARBA" id="ARBA00023163"/>
    </source>
</evidence>
<evidence type="ECO:0000256" key="6">
    <source>
        <dbReference type="ARBA" id="ARBA00022853"/>
    </source>
</evidence>
<dbReference type="Gene3D" id="6.10.250.1550">
    <property type="match status" value="1"/>
</dbReference>
<dbReference type="PANTHER" id="PTHR45364">
    <property type="entry name" value="HISTONE DEACETYLASE 9-RELATED"/>
    <property type="match status" value="1"/>
</dbReference>
<keyword evidence="13" id="KW-1185">Reference proteome</keyword>
<feature type="compositionally biased region" description="Polar residues" evidence="11">
    <location>
        <begin position="204"/>
        <end position="218"/>
    </location>
</feature>
<evidence type="ECO:0000313" key="13">
    <source>
        <dbReference type="Proteomes" id="UP000081671"/>
    </source>
</evidence>
<keyword evidence="5" id="KW-0378">Hydrolase</keyword>
<feature type="domain" description="Histone deacetylase glutamine rich N-terminal" evidence="12">
    <location>
        <begin position="56"/>
        <end position="143"/>
    </location>
</feature>
<keyword evidence="7" id="KW-0805">Transcription regulation</keyword>
<feature type="compositionally biased region" description="Basic and acidic residues" evidence="11">
    <location>
        <begin position="227"/>
        <end position="238"/>
    </location>
</feature>
<feature type="compositionally biased region" description="Basic residues" evidence="11">
    <location>
        <begin position="410"/>
        <end position="420"/>
    </location>
</feature>
<feature type="compositionally biased region" description="Low complexity" evidence="11">
    <location>
        <begin position="239"/>
        <end position="260"/>
    </location>
</feature>
<feature type="compositionally biased region" description="Basic and acidic residues" evidence="11">
    <location>
        <begin position="129"/>
        <end position="166"/>
    </location>
</feature>
<keyword evidence="8" id="KW-0804">Transcription</keyword>
<evidence type="ECO:0000256" key="11">
    <source>
        <dbReference type="SAM" id="MobiDB-lite"/>
    </source>
</evidence>
<feature type="compositionally biased region" description="Polar residues" evidence="11">
    <location>
        <begin position="173"/>
        <end position="186"/>
    </location>
</feature>
<keyword evidence="6" id="KW-0156">Chromatin regulator</keyword>
<dbReference type="RefSeq" id="XP_012879496.1">
    <property type="nucleotide sequence ID" value="XM_013024042.1"/>
</dbReference>
<feature type="region of interest" description="Disordered" evidence="11">
    <location>
        <begin position="468"/>
        <end position="514"/>
    </location>
</feature>
<feature type="region of interest" description="Disordered" evidence="11">
    <location>
        <begin position="202"/>
        <end position="271"/>
    </location>
</feature>
<dbReference type="GO" id="GO:0005634">
    <property type="term" value="C:nucleus"/>
    <property type="evidence" value="ECO:0007669"/>
    <property type="project" value="UniProtKB-SubCell"/>
</dbReference>
<feature type="compositionally biased region" description="Low complexity" evidence="11">
    <location>
        <begin position="496"/>
        <end position="512"/>
    </location>
</feature>
<feature type="region of interest" description="Disordered" evidence="11">
    <location>
        <begin position="405"/>
        <end position="425"/>
    </location>
</feature>
<keyword evidence="4" id="KW-0678">Repressor</keyword>
<feature type="region of interest" description="Disordered" evidence="11">
    <location>
        <begin position="129"/>
        <end position="189"/>
    </location>
</feature>
<dbReference type="InterPro" id="IPR024643">
    <property type="entry name" value="Hist_deacetylase_Gln_rich_N"/>
</dbReference>
<evidence type="ECO:0000256" key="1">
    <source>
        <dbReference type="ARBA" id="ARBA00004123"/>
    </source>
</evidence>
<evidence type="ECO:0000256" key="2">
    <source>
        <dbReference type="ARBA" id="ARBA00007738"/>
    </source>
</evidence>
<comment type="subcellular location">
    <subcellularLocation>
        <location evidence="1">Nucleus</location>
    </subcellularLocation>
</comment>
<protein>
    <recommendedName>
        <fullName evidence="3">histone deacetylase</fullName>
        <ecNumber evidence="3">3.5.1.98</ecNumber>
    </recommendedName>
</protein>
<dbReference type="OrthoDB" id="5232919at2759"/>
<evidence type="ECO:0000256" key="3">
    <source>
        <dbReference type="ARBA" id="ARBA00012111"/>
    </source>
</evidence>